<evidence type="ECO:0000313" key="5">
    <source>
        <dbReference type="EMBL" id="AFD27188.1"/>
    </source>
</evidence>
<dbReference type="EMBL" id="CP002192">
    <property type="protein sequence ID" value="AFD27188.1"/>
    <property type="molecule type" value="Genomic_DNA"/>
</dbReference>
<keyword evidence="5" id="KW-0614">Plasmid</keyword>
<protein>
    <submittedName>
        <fullName evidence="5">LacI-family transcriptional regulator</fullName>
    </submittedName>
</protein>
<accession>H8H0D6</accession>
<dbReference type="InterPro" id="IPR001761">
    <property type="entry name" value="Peripla_BP/Lac1_sug-bd_dom"/>
</dbReference>
<dbReference type="InterPro" id="IPR000843">
    <property type="entry name" value="HTH_LacI"/>
</dbReference>
<keyword evidence="1" id="KW-0805">Transcription regulation</keyword>
<dbReference type="Pfam" id="PF00532">
    <property type="entry name" value="Peripla_BP_1"/>
    <property type="match status" value="1"/>
</dbReference>
<dbReference type="PATRIC" id="fig|745776.4.peg.3336"/>
<gene>
    <name evidence="5" type="ordered locus">DGo_PA0302</name>
</gene>
<dbReference type="Gene3D" id="3.40.50.2300">
    <property type="match status" value="2"/>
</dbReference>
<evidence type="ECO:0000313" key="6">
    <source>
        <dbReference type="Proteomes" id="UP000007575"/>
    </source>
</evidence>
<evidence type="ECO:0000256" key="2">
    <source>
        <dbReference type="ARBA" id="ARBA00023125"/>
    </source>
</evidence>
<evidence type="ECO:0000259" key="4">
    <source>
        <dbReference type="PROSITE" id="PS50932"/>
    </source>
</evidence>
<dbReference type="SUPFAM" id="SSF47413">
    <property type="entry name" value="lambda repressor-like DNA-binding domains"/>
    <property type="match status" value="1"/>
</dbReference>
<dbReference type="CDD" id="cd06267">
    <property type="entry name" value="PBP1_LacI_sugar_binding-like"/>
    <property type="match status" value="1"/>
</dbReference>
<name>H8H0D6_DEIGI</name>
<feature type="domain" description="HTH lacI-type" evidence="4">
    <location>
        <begin position="5"/>
        <end position="59"/>
    </location>
</feature>
<dbReference type="GO" id="GO:0003700">
    <property type="term" value="F:DNA-binding transcription factor activity"/>
    <property type="evidence" value="ECO:0007669"/>
    <property type="project" value="TreeGrafter"/>
</dbReference>
<dbReference type="PROSITE" id="PS00356">
    <property type="entry name" value="HTH_LACI_1"/>
    <property type="match status" value="1"/>
</dbReference>
<dbReference type="PANTHER" id="PTHR30146">
    <property type="entry name" value="LACI-RELATED TRANSCRIPTIONAL REPRESSOR"/>
    <property type="match status" value="1"/>
</dbReference>
<dbReference type="HOGENOM" id="CLU_037628_6_0_0"/>
<dbReference type="PANTHER" id="PTHR30146:SF109">
    <property type="entry name" value="HTH-TYPE TRANSCRIPTIONAL REGULATOR GALS"/>
    <property type="match status" value="1"/>
</dbReference>
<reference evidence="5 6" key="1">
    <citation type="journal article" date="2012" name="PLoS ONE">
        <title>Genome sequence and transcriptome analysis of the radioresistant bacterium Deinococcus gobiensis: insights into the extreme environmental adaptations.</title>
        <authorList>
            <person name="Yuan M."/>
            <person name="Chen M."/>
            <person name="Zhang W."/>
            <person name="Lu W."/>
            <person name="Wang J."/>
            <person name="Yang M."/>
            <person name="Zhao P."/>
            <person name="Tang R."/>
            <person name="Li X."/>
            <person name="Hao Y."/>
            <person name="Zhou Z."/>
            <person name="Zhan Y."/>
            <person name="Yu H."/>
            <person name="Teng C."/>
            <person name="Yan Y."/>
            <person name="Ping S."/>
            <person name="Wang Y."/>
            <person name="Lin M."/>
        </authorList>
    </citation>
    <scope>NUCLEOTIDE SEQUENCE [LARGE SCALE GENOMIC DNA]</scope>
    <source>
        <strain evidence="6">DSM 21396 / JCM 16679 / CGMCC 1.7299 / I-0</strain>
        <plasmid evidence="5">P1</plasmid>
    </source>
</reference>
<dbReference type="InterPro" id="IPR010982">
    <property type="entry name" value="Lambda_DNA-bd_dom_sf"/>
</dbReference>
<geneLocation type="plasmid" evidence="5 6">
    <name>P1</name>
</geneLocation>
<dbReference type="Pfam" id="PF00356">
    <property type="entry name" value="LacI"/>
    <property type="match status" value="1"/>
</dbReference>
<keyword evidence="3" id="KW-0804">Transcription</keyword>
<organism evidence="5 6">
    <name type="scientific">Deinococcus gobiensis (strain DSM 21396 / JCM 16679 / CGMCC 1.7299 / I-0)</name>
    <dbReference type="NCBI Taxonomy" id="745776"/>
    <lineage>
        <taxon>Bacteria</taxon>
        <taxon>Thermotogati</taxon>
        <taxon>Deinococcota</taxon>
        <taxon>Deinococci</taxon>
        <taxon>Deinococcales</taxon>
        <taxon>Deinococcaceae</taxon>
        <taxon>Deinococcus</taxon>
    </lineage>
</organism>
<dbReference type="GO" id="GO:0000976">
    <property type="term" value="F:transcription cis-regulatory region binding"/>
    <property type="evidence" value="ECO:0007669"/>
    <property type="project" value="TreeGrafter"/>
</dbReference>
<keyword evidence="6" id="KW-1185">Reference proteome</keyword>
<dbReference type="SUPFAM" id="SSF53822">
    <property type="entry name" value="Periplasmic binding protein-like I"/>
    <property type="match status" value="1"/>
</dbReference>
<evidence type="ECO:0000256" key="1">
    <source>
        <dbReference type="ARBA" id="ARBA00023015"/>
    </source>
</evidence>
<dbReference type="RefSeq" id="WP_014695706.1">
    <property type="nucleotide sequence ID" value="NC_017805.1"/>
</dbReference>
<dbReference type="InterPro" id="IPR028082">
    <property type="entry name" value="Peripla_BP_I"/>
</dbReference>
<proteinExistence type="predicted"/>
<dbReference type="OrthoDB" id="9784962at2"/>
<evidence type="ECO:0000256" key="3">
    <source>
        <dbReference type="ARBA" id="ARBA00023163"/>
    </source>
</evidence>
<dbReference type="CDD" id="cd01392">
    <property type="entry name" value="HTH_LacI"/>
    <property type="match status" value="1"/>
</dbReference>
<dbReference type="SMART" id="SM00354">
    <property type="entry name" value="HTH_LACI"/>
    <property type="match status" value="1"/>
</dbReference>
<dbReference type="AlphaFoldDB" id="H8H0D6"/>
<dbReference type="Gene3D" id="1.10.260.40">
    <property type="entry name" value="lambda repressor-like DNA-binding domains"/>
    <property type="match status" value="1"/>
</dbReference>
<sequence>MSSRPTMHDVARLAGVSIKTVSRVVNQEPRVDPDTRSRVQEAIDELGFRRNEQARSLRPGQSTALIGLVTGDLSNPFYSSIARGIEEVAHEHGHLLLTASSEEQPGRERQVIGAFLQHNVAGLVVVPTPQAHLQLTPEALRGIPVVAVDRPIGPTGTFDSVVLNNRVGAHAAVTHLLRDGHTRVAMIDGDPAVYTGRERTAGYLEALAEAGLASDPALILQGYHGDRQAEAAMHLLLDMATRPTAVFVTNNRIALGALKALHARRRSLALASFDDFELAGILPTPMTLVSYDAVEMGRQAARRLFGRIERRGGAPADIIIPVKLHLPEETN</sequence>
<dbReference type="Proteomes" id="UP000007575">
    <property type="component" value="Plasmid P1"/>
</dbReference>
<keyword evidence="2" id="KW-0238">DNA-binding</keyword>
<dbReference type="KEGG" id="dgo:DGo_PA0302"/>
<dbReference type="PROSITE" id="PS50932">
    <property type="entry name" value="HTH_LACI_2"/>
    <property type="match status" value="1"/>
</dbReference>
<dbReference type="PRINTS" id="PR00036">
    <property type="entry name" value="HTHLACI"/>
</dbReference>